<reference evidence="2" key="2">
    <citation type="submission" date="2021-03" db="UniProtKB">
        <authorList>
            <consortium name="EnsemblPlants"/>
        </authorList>
    </citation>
    <scope>IDENTIFICATION</scope>
</reference>
<accession>A0A803P3A6</accession>
<dbReference type="EnsemblPlants" id="evm.model.02.939">
    <property type="protein sequence ID" value="cds.evm.model.02.939"/>
    <property type="gene ID" value="evm.TU.02.939"/>
</dbReference>
<evidence type="ECO:0000313" key="3">
    <source>
        <dbReference type="Proteomes" id="UP000596661"/>
    </source>
</evidence>
<sequence>MQTEQTSAEAASAAAVVEATTLGMTSTIAQVFDVVLVVIIPFPGGLGLFCGSVRDSSKSKLSIGQLIDIISIMRIIEHLYLEFKA</sequence>
<organism evidence="2 3">
    <name type="scientific">Cannabis sativa</name>
    <name type="common">Hemp</name>
    <name type="synonym">Marijuana</name>
    <dbReference type="NCBI Taxonomy" id="3483"/>
    <lineage>
        <taxon>Eukaryota</taxon>
        <taxon>Viridiplantae</taxon>
        <taxon>Streptophyta</taxon>
        <taxon>Embryophyta</taxon>
        <taxon>Tracheophyta</taxon>
        <taxon>Spermatophyta</taxon>
        <taxon>Magnoliopsida</taxon>
        <taxon>eudicotyledons</taxon>
        <taxon>Gunneridae</taxon>
        <taxon>Pentapetalae</taxon>
        <taxon>rosids</taxon>
        <taxon>fabids</taxon>
        <taxon>Rosales</taxon>
        <taxon>Cannabaceae</taxon>
        <taxon>Cannabis</taxon>
    </lineage>
</organism>
<dbReference type="Gramene" id="evm.model.02.939">
    <property type="protein sequence ID" value="cds.evm.model.02.939"/>
    <property type="gene ID" value="evm.TU.02.939"/>
</dbReference>
<keyword evidence="1" id="KW-0812">Transmembrane</keyword>
<keyword evidence="1" id="KW-0472">Membrane</keyword>
<dbReference type="Proteomes" id="UP000596661">
    <property type="component" value="Chromosome 2"/>
</dbReference>
<keyword evidence="1" id="KW-1133">Transmembrane helix</keyword>
<keyword evidence="3" id="KW-1185">Reference proteome</keyword>
<proteinExistence type="predicted"/>
<reference evidence="2" key="1">
    <citation type="submission" date="2018-11" db="EMBL/GenBank/DDBJ databases">
        <authorList>
            <person name="Grassa J C."/>
        </authorList>
    </citation>
    <scope>NUCLEOTIDE SEQUENCE [LARGE SCALE GENOMIC DNA]</scope>
</reference>
<protein>
    <submittedName>
        <fullName evidence="2">Uncharacterized protein</fullName>
    </submittedName>
</protein>
<name>A0A803P3A6_CANSA</name>
<evidence type="ECO:0000313" key="2">
    <source>
        <dbReference type="EnsemblPlants" id="cds.evm.model.02.939"/>
    </source>
</evidence>
<dbReference type="EMBL" id="UZAU01000144">
    <property type="status" value="NOT_ANNOTATED_CDS"/>
    <property type="molecule type" value="Genomic_DNA"/>
</dbReference>
<dbReference type="AlphaFoldDB" id="A0A803P3A6"/>
<feature type="transmembrane region" description="Helical" evidence="1">
    <location>
        <begin position="28"/>
        <end position="50"/>
    </location>
</feature>
<evidence type="ECO:0000256" key="1">
    <source>
        <dbReference type="SAM" id="Phobius"/>
    </source>
</evidence>